<dbReference type="PANTHER" id="PTHR30435">
    <property type="entry name" value="FLAGELLAR PROTEIN"/>
    <property type="match status" value="1"/>
</dbReference>
<dbReference type="InterPro" id="IPR010930">
    <property type="entry name" value="Flg_bb/hook_C_dom"/>
</dbReference>
<feature type="domain" description="Flagellar hook protein FlgE/F/G-like D1" evidence="10">
    <location>
        <begin position="81"/>
        <end position="146"/>
    </location>
</feature>
<protein>
    <recommendedName>
        <fullName evidence="5 6">Flagellar basal-body rod protein FlgF</fullName>
    </recommendedName>
</protein>
<dbReference type="EMBL" id="APNK01000007">
    <property type="protein sequence ID" value="KEZ78031.1"/>
    <property type="molecule type" value="Genomic_DNA"/>
</dbReference>
<keyword evidence="11" id="KW-0282">Flagellum</keyword>
<dbReference type="PANTHER" id="PTHR30435:SF18">
    <property type="entry name" value="FLAGELLAR BASAL-BODY ROD PROTEIN FLGF"/>
    <property type="match status" value="1"/>
</dbReference>
<sequence>MDRLIYTALSGASQILDRQAVVANNLANASTTGFKAALSAYRAVPVNGSGLATRAITAETTPQADFSQGPIEHTGRALDVAVNGPGWLAVQADDGSEAYTRDGNLQIDSTGLLRSGGHPVLSNNGQPIVLPLNAKVTIADDGTISALGAGQQPNTIAQVGQLKLVGQPDDGMTRGGDGLFRATSPDGGTAGPLQQDNTVRVESGSLEDSNVSPTEAMVGMISDARQFGMQMKMLSSADDNARSANKLLDVT</sequence>
<reference evidence="11 12" key="1">
    <citation type="submission" date="2013-03" db="EMBL/GenBank/DDBJ databases">
        <title>Salinisphaera hydrothermalis C41B8 Genome Sequencing.</title>
        <authorList>
            <person name="Li C."/>
            <person name="Lai Q."/>
            <person name="Shao Z."/>
        </authorList>
    </citation>
    <scope>NUCLEOTIDE SEQUENCE [LARGE SCALE GENOMIC DNA]</scope>
    <source>
        <strain evidence="11 12">C41B8</strain>
    </source>
</reference>
<evidence type="ECO:0000256" key="5">
    <source>
        <dbReference type="ARBA" id="ARBA00040228"/>
    </source>
</evidence>
<comment type="similarity">
    <text evidence="2 6">Belongs to the flagella basal body rod proteins family.</text>
</comment>
<keyword evidence="3 6" id="KW-0975">Bacterial flagellum</keyword>
<dbReference type="AlphaFoldDB" id="A0A084IMU7"/>
<feature type="domain" description="Flagellar basal body rod protein N-terminal" evidence="8">
    <location>
        <begin position="5"/>
        <end position="35"/>
    </location>
</feature>
<dbReference type="NCBIfam" id="TIGR02490">
    <property type="entry name" value="flgF"/>
    <property type="match status" value="1"/>
</dbReference>
<dbReference type="GO" id="GO:0071978">
    <property type="term" value="P:bacterial-type flagellum-dependent swarming motility"/>
    <property type="evidence" value="ECO:0007669"/>
    <property type="project" value="TreeGrafter"/>
</dbReference>
<dbReference type="GO" id="GO:0030694">
    <property type="term" value="C:bacterial-type flagellum basal body, rod"/>
    <property type="evidence" value="ECO:0007669"/>
    <property type="project" value="UniProtKB-UniRule"/>
</dbReference>
<feature type="domain" description="Flagellar basal-body/hook protein C-terminal" evidence="9">
    <location>
        <begin position="203"/>
        <end position="247"/>
    </location>
</feature>
<dbReference type="Pfam" id="PF06429">
    <property type="entry name" value="Flg_bbr_C"/>
    <property type="match status" value="1"/>
</dbReference>
<dbReference type="Proteomes" id="UP000028302">
    <property type="component" value="Unassembled WGS sequence"/>
</dbReference>
<evidence type="ECO:0000256" key="2">
    <source>
        <dbReference type="ARBA" id="ARBA00009677"/>
    </source>
</evidence>
<evidence type="ECO:0000256" key="4">
    <source>
        <dbReference type="ARBA" id="ARBA00038560"/>
    </source>
</evidence>
<dbReference type="Pfam" id="PF22692">
    <property type="entry name" value="LlgE_F_G_D1"/>
    <property type="match status" value="1"/>
</dbReference>
<comment type="subunit">
    <text evidence="4 6">The basal body constitutes a major portion of the flagellar organelle and consists of five rings (E,L,P,S, and M) mounted on a central rod. The rod consists of about 26 subunits of FlgG in the distal portion, and FlgB, FlgC and FlgF are thought to build up the proximal portion of the rod with about 6 subunits each.</text>
</comment>
<evidence type="ECO:0000313" key="11">
    <source>
        <dbReference type="EMBL" id="KEZ78031.1"/>
    </source>
</evidence>
<dbReference type="eggNOG" id="COG4787">
    <property type="taxonomic scope" value="Bacteria"/>
</dbReference>
<comment type="caution">
    <text evidence="11">The sequence shown here is derived from an EMBL/GenBank/DDBJ whole genome shotgun (WGS) entry which is preliminary data.</text>
</comment>
<organism evidence="11 12">
    <name type="scientific">Salinisphaera hydrothermalis (strain C41B8)</name>
    <dbReference type="NCBI Taxonomy" id="1304275"/>
    <lineage>
        <taxon>Bacteria</taxon>
        <taxon>Pseudomonadati</taxon>
        <taxon>Pseudomonadota</taxon>
        <taxon>Gammaproteobacteria</taxon>
        <taxon>Salinisphaerales</taxon>
        <taxon>Salinisphaeraceae</taxon>
        <taxon>Salinisphaera</taxon>
    </lineage>
</organism>
<comment type="subcellular location">
    <subcellularLocation>
        <location evidence="1 6">Bacterial flagellum basal body</location>
    </subcellularLocation>
</comment>
<proteinExistence type="inferred from homology"/>
<dbReference type="InterPro" id="IPR012836">
    <property type="entry name" value="FlgF"/>
</dbReference>
<dbReference type="OrthoDB" id="9804559at2"/>
<evidence type="ECO:0000256" key="3">
    <source>
        <dbReference type="ARBA" id="ARBA00023143"/>
    </source>
</evidence>
<gene>
    <name evidence="11" type="ORF">C41B8_07042</name>
</gene>
<evidence type="ECO:0000256" key="1">
    <source>
        <dbReference type="ARBA" id="ARBA00004117"/>
    </source>
</evidence>
<feature type="compositionally biased region" description="Polar residues" evidence="7">
    <location>
        <begin position="192"/>
        <end position="211"/>
    </location>
</feature>
<dbReference type="PROSITE" id="PS00588">
    <property type="entry name" value="FLAGELLA_BB_ROD"/>
    <property type="match status" value="1"/>
</dbReference>
<evidence type="ECO:0000259" key="8">
    <source>
        <dbReference type="Pfam" id="PF00460"/>
    </source>
</evidence>
<dbReference type="InterPro" id="IPR001444">
    <property type="entry name" value="Flag_bb_rod_N"/>
</dbReference>
<feature type="region of interest" description="Disordered" evidence="7">
    <location>
        <begin position="184"/>
        <end position="211"/>
    </location>
</feature>
<dbReference type="Pfam" id="PF00460">
    <property type="entry name" value="Flg_bb_rod"/>
    <property type="match status" value="1"/>
</dbReference>
<dbReference type="STRING" id="1304275.C41B8_07042"/>
<keyword evidence="12" id="KW-1185">Reference proteome</keyword>
<dbReference type="SUPFAM" id="SSF117143">
    <property type="entry name" value="Flagellar hook protein flgE"/>
    <property type="match status" value="1"/>
</dbReference>
<dbReference type="PATRIC" id="fig|1304275.5.peg.1440"/>
<dbReference type="InterPro" id="IPR053967">
    <property type="entry name" value="LlgE_F_G-like_D1"/>
</dbReference>
<dbReference type="NCBIfam" id="NF009280">
    <property type="entry name" value="PRK12640.1"/>
    <property type="match status" value="1"/>
</dbReference>
<keyword evidence="11" id="KW-0966">Cell projection</keyword>
<name>A0A084IMU7_SALHC</name>
<keyword evidence="11" id="KW-0969">Cilium</keyword>
<evidence type="ECO:0000256" key="6">
    <source>
        <dbReference type="RuleBase" id="RU362116"/>
    </source>
</evidence>
<dbReference type="InterPro" id="IPR019776">
    <property type="entry name" value="Flagellar_basal_body_rod_CS"/>
</dbReference>
<evidence type="ECO:0000259" key="9">
    <source>
        <dbReference type="Pfam" id="PF06429"/>
    </source>
</evidence>
<dbReference type="RefSeq" id="WP_037335973.1">
    <property type="nucleotide sequence ID" value="NZ_APNK01000007.1"/>
</dbReference>
<accession>A0A084IMU7</accession>
<dbReference type="InterPro" id="IPR020013">
    <property type="entry name" value="Flagellar_FlgE/F/G"/>
</dbReference>
<dbReference type="NCBIfam" id="TIGR03506">
    <property type="entry name" value="FlgEFG_subfam"/>
    <property type="match status" value="1"/>
</dbReference>
<dbReference type="InterPro" id="IPR037925">
    <property type="entry name" value="FlgE/F/G-like"/>
</dbReference>
<evidence type="ECO:0000259" key="10">
    <source>
        <dbReference type="Pfam" id="PF22692"/>
    </source>
</evidence>
<evidence type="ECO:0000256" key="7">
    <source>
        <dbReference type="SAM" id="MobiDB-lite"/>
    </source>
</evidence>
<evidence type="ECO:0000313" key="12">
    <source>
        <dbReference type="Proteomes" id="UP000028302"/>
    </source>
</evidence>